<keyword evidence="5" id="KW-1185">Reference proteome</keyword>
<evidence type="ECO:0000256" key="1">
    <source>
        <dbReference type="SAM" id="Coils"/>
    </source>
</evidence>
<dbReference type="Gene3D" id="3.40.50.1110">
    <property type="entry name" value="SGNH hydrolase"/>
    <property type="match status" value="1"/>
</dbReference>
<dbReference type="SUPFAM" id="SSF52266">
    <property type="entry name" value="SGNH hydrolase"/>
    <property type="match status" value="1"/>
</dbReference>
<evidence type="ECO:0000259" key="3">
    <source>
        <dbReference type="Pfam" id="PF13472"/>
    </source>
</evidence>
<protein>
    <recommendedName>
        <fullName evidence="3">SGNH hydrolase-type esterase domain-containing protein</fullName>
    </recommendedName>
</protein>
<dbReference type="GO" id="GO:0004622">
    <property type="term" value="F:phosphatidylcholine lysophospholipase activity"/>
    <property type="evidence" value="ECO:0007669"/>
    <property type="project" value="TreeGrafter"/>
</dbReference>
<feature type="compositionally biased region" description="Acidic residues" evidence="2">
    <location>
        <begin position="40"/>
        <end position="65"/>
    </location>
</feature>
<reference evidence="4" key="1">
    <citation type="journal article" date="2014" name="Int. J. Syst. Evol. Microbiol.">
        <title>Complete genome sequence of Corynebacterium casei LMG S-19264T (=DSM 44701T), isolated from a smear-ripened cheese.</title>
        <authorList>
            <consortium name="US DOE Joint Genome Institute (JGI-PGF)"/>
            <person name="Walter F."/>
            <person name="Albersmeier A."/>
            <person name="Kalinowski J."/>
            <person name="Ruckert C."/>
        </authorList>
    </citation>
    <scope>NUCLEOTIDE SEQUENCE</scope>
    <source>
        <strain evidence="4">JCM 17251</strain>
    </source>
</reference>
<dbReference type="EMBL" id="BMOS01000002">
    <property type="protein sequence ID" value="GGN50482.1"/>
    <property type="molecule type" value="Genomic_DNA"/>
</dbReference>
<comment type="caution">
    <text evidence="4">The sequence shown here is derived from an EMBL/GenBank/DDBJ whole genome shotgun (WGS) entry which is preliminary data.</text>
</comment>
<evidence type="ECO:0000313" key="4">
    <source>
        <dbReference type="EMBL" id="GGN50482.1"/>
    </source>
</evidence>
<dbReference type="Pfam" id="PF13472">
    <property type="entry name" value="Lipase_GDSL_2"/>
    <property type="match status" value="1"/>
</dbReference>
<dbReference type="InterPro" id="IPR013830">
    <property type="entry name" value="SGNH_hydro"/>
</dbReference>
<gene>
    <name evidence="4" type="ORF">GCM10007971_04110</name>
</gene>
<reference evidence="4" key="2">
    <citation type="submission" date="2020-09" db="EMBL/GenBank/DDBJ databases">
        <authorList>
            <person name="Sun Q."/>
            <person name="Ohkuma M."/>
        </authorList>
    </citation>
    <scope>NUCLEOTIDE SEQUENCE</scope>
    <source>
        <strain evidence="4">JCM 17251</strain>
    </source>
</reference>
<evidence type="ECO:0000256" key="2">
    <source>
        <dbReference type="SAM" id="MobiDB-lite"/>
    </source>
</evidence>
<dbReference type="InterPro" id="IPR051532">
    <property type="entry name" value="Ester_Hydrolysis_Enzymes"/>
</dbReference>
<sequence length="294" mass="33601">MKKILFILFAIILLTIGILYYIDGMPPALTQPLIPEENAEELKEDIEPEQDELEDEEETEEEENSFSERLTHVVRETIGRIFQREVKIVAIGDSLTRGVGDATNSGGYVGILERSINQEYEIATFENFGIPGNRTDQLLIRLGQPEIIEALEEADIVLVTIGANDIMQVAKENITNLEMDDFIDEHSDYEERLEEVLERLSDINSNADIYLLGIYNPFEKYFQDIEELNQIVNTWNETGSSLANEIDNITFIPIIDLFAGNEDPVFADDNFHPNYTGYYLMAERVLDYISREEG</sequence>
<dbReference type="RefSeq" id="WP_188855823.1">
    <property type="nucleotide sequence ID" value="NZ_BMOS01000002.1"/>
</dbReference>
<feature type="domain" description="SGNH hydrolase-type esterase" evidence="3">
    <location>
        <begin position="90"/>
        <end position="278"/>
    </location>
</feature>
<accession>A0A917XSK8</accession>
<dbReference type="InterPro" id="IPR036514">
    <property type="entry name" value="SGNH_hydro_sf"/>
</dbReference>
<feature type="region of interest" description="Disordered" evidence="2">
    <location>
        <begin position="40"/>
        <end position="66"/>
    </location>
</feature>
<dbReference type="Proteomes" id="UP000624041">
    <property type="component" value="Unassembled WGS sequence"/>
</dbReference>
<dbReference type="PANTHER" id="PTHR30383:SF27">
    <property type="entry name" value="SPORE GERMINATION LIPASE LIPC"/>
    <property type="match status" value="1"/>
</dbReference>
<dbReference type="PANTHER" id="PTHR30383">
    <property type="entry name" value="THIOESTERASE 1/PROTEASE 1/LYSOPHOSPHOLIPASE L1"/>
    <property type="match status" value="1"/>
</dbReference>
<name>A0A917XSK8_9BACI</name>
<feature type="coiled-coil region" evidence="1">
    <location>
        <begin position="179"/>
        <end position="206"/>
    </location>
</feature>
<evidence type="ECO:0000313" key="5">
    <source>
        <dbReference type="Proteomes" id="UP000624041"/>
    </source>
</evidence>
<proteinExistence type="predicted"/>
<keyword evidence="1" id="KW-0175">Coiled coil</keyword>
<organism evidence="4 5">
    <name type="scientific">Oceanobacillus indicireducens</name>
    <dbReference type="NCBI Taxonomy" id="1004261"/>
    <lineage>
        <taxon>Bacteria</taxon>
        <taxon>Bacillati</taxon>
        <taxon>Bacillota</taxon>
        <taxon>Bacilli</taxon>
        <taxon>Bacillales</taxon>
        <taxon>Bacillaceae</taxon>
        <taxon>Oceanobacillus</taxon>
    </lineage>
</organism>
<dbReference type="AlphaFoldDB" id="A0A917XSK8"/>